<feature type="compositionally biased region" description="Low complexity" evidence="1">
    <location>
        <begin position="49"/>
        <end position="69"/>
    </location>
</feature>
<feature type="region of interest" description="Disordered" evidence="1">
    <location>
        <begin position="1"/>
        <end position="69"/>
    </location>
</feature>
<dbReference type="EMBL" id="FOYT01000001">
    <property type="protein sequence ID" value="SFR35499.1"/>
    <property type="molecule type" value="Genomic_DNA"/>
</dbReference>
<keyword evidence="2" id="KW-0472">Membrane</keyword>
<dbReference type="STRING" id="553469.SAMN04487947_0328"/>
<feature type="transmembrane region" description="Helical" evidence="2">
    <location>
        <begin position="85"/>
        <end position="107"/>
    </location>
</feature>
<feature type="compositionally biased region" description="Low complexity" evidence="1">
    <location>
        <begin position="1"/>
        <end position="31"/>
    </location>
</feature>
<keyword evidence="4" id="KW-1185">Reference proteome</keyword>
<reference evidence="4" key="1">
    <citation type="submission" date="2016-10" db="EMBL/GenBank/DDBJ databases">
        <authorList>
            <person name="Varghese N."/>
            <person name="Submissions S."/>
        </authorList>
    </citation>
    <scope>NUCLEOTIDE SEQUENCE [LARGE SCALE GENOMIC DNA]</scope>
    <source>
        <strain evidence="4">CGMCC 1.7736</strain>
    </source>
</reference>
<evidence type="ECO:0000256" key="2">
    <source>
        <dbReference type="SAM" id="Phobius"/>
    </source>
</evidence>
<feature type="transmembrane region" description="Helical" evidence="2">
    <location>
        <begin position="119"/>
        <end position="140"/>
    </location>
</feature>
<name>A0A1I6FZX6_9EURY</name>
<evidence type="ECO:0000256" key="1">
    <source>
        <dbReference type="SAM" id="MobiDB-lite"/>
    </source>
</evidence>
<keyword evidence="2" id="KW-1133">Transmembrane helix</keyword>
<dbReference type="OrthoDB" id="307757at2157"/>
<organism evidence="3 4">
    <name type="scientific">Halogeometricum rufum</name>
    <dbReference type="NCBI Taxonomy" id="553469"/>
    <lineage>
        <taxon>Archaea</taxon>
        <taxon>Methanobacteriati</taxon>
        <taxon>Methanobacteriota</taxon>
        <taxon>Stenosarchaea group</taxon>
        <taxon>Halobacteria</taxon>
        <taxon>Halobacteriales</taxon>
        <taxon>Haloferacaceae</taxon>
        <taxon>Halogeometricum</taxon>
    </lineage>
</organism>
<keyword evidence="2" id="KW-0812">Transmembrane</keyword>
<dbReference type="AlphaFoldDB" id="A0A1I6FZX6"/>
<dbReference type="RefSeq" id="WP_089803997.1">
    <property type="nucleotide sequence ID" value="NZ_FOYT01000001.1"/>
</dbReference>
<sequence>MVPDADAADANATSDDANTASDDANTASDDANVTPDSAEPPLTDATVLPDGGTAAGGDDAAGPTPEADPTYDVVYRATRDAMWDVVGTATLILFYLALAAVGFSVAASGLLGGIGPATIGLGAVGLLVGLFSAYRVYVLVTE</sequence>
<evidence type="ECO:0000313" key="4">
    <source>
        <dbReference type="Proteomes" id="UP000198531"/>
    </source>
</evidence>
<dbReference type="Proteomes" id="UP000198531">
    <property type="component" value="Unassembled WGS sequence"/>
</dbReference>
<proteinExistence type="predicted"/>
<gene>
    <name evidence="3" type="ORF">SAMN04487947_0328</name>
</gene>
<accession>A0A1I6FZX6</accession>
<evidence type="ECO:0000313" key="3">
    <source>
        <dbReference type="EMBL" id="SFR35499.1"/>
    </source>
</evidence>
<protein>
    <submittedName>
        <fullName evidence="3">Uncharacterized protein</fullName>
    </submittedName>
</protein>